<keyword evidence="2" id="KW-1185">Reference proteome</keyword>
<evidence type="ECO:0000313" key="1">
    <source>
        <dbReference type="EMBL" id="KAH9424126.1"/>
    </source>
</evidence>
<dbReference type="Proteomes" id="UP000887458">
    <property type="component" value="Unassembled WGS sequence"/>
</dbReference>
<evidence type="ECO:0000313" key="2">
    <source>
        <dbReference type="Proteomes" id="UP000887458"/>
    </source>
</evidence>
<sequence length="87" mass="10304">MVTNNNNSIVQWQVLFISKIRLSLIDTNEFIRLYSLTMNFVHNCLSMMMMIKKSKNEQMFLCISISLALMDRQQQQQQQQKKRNGST</sequence>
<gene>
    <name evidence="1" type="ORF">DERP_004308</name>
</gene>
<organism evidence="1 2">
    <name type="scientific">Dermatophagoides pteronyssinus</name>
    <name type="common">European house dust mite</name>
    <dbReference type="NCBI Taxonomy" id="6956"/>
    <lineage>
        <taxon>Eukaryota</taxon>
        <taxon>Metazoa</taxon>
        <taxon>Ecdysozoa</taxon>
        <taxon>Arthropoda</taxon>
        <taxon>Chelicerata</taxon>
        <taxon>Arachnida</taxon>
        <taxon>Acari</taxon>
        <taxon>Acariformes</taxon>
        <taxon>Sarcoptiformes</taxon>
        <taxon>Astigmata</taxon>
        <taxon>Psoroptidia</taxon>
        <taxon>Analgoidea</taxon>
        <taxon>Pyroglyphidae</taxon>
        <taxon>Dermatophagoidinae</taxon>
        <taxon>Dermatophagoides</taxon>
    </lineage>
</organism>
<name>A0ABQ8JND9_DERPT</name>
<reference evidence="1 2" key="2">
    <citation type="journal article" date="2022" name="Mol. Biol. Evol.">
        <title>Comparative Genomics Reveals Insights into the Divergent Evolution of Astigmatic Mites and Household Pest Adaptations.</title>
        <authorList>
            <person name="Xiong Q."/>
            <person name="Wan A.T."/>
            <person name="Liu X."/>
            <person name="Fung C.S."/>
            <person name="Xiao X."/>
            <person name="Malainual N."/>
            <person name="Hou J."/>
            <person name="Wang L."/>
            <person name="Wang M."/>
            <person name="Yang K.Y."/>
            <person name="Cui Y."/>
            <person name="Leung E.L."/>
            <person name="Nong W."/>
            <person name="Shin S.K."/>
            <person name="Au S.W."/>
            <person name="Jeong K.Y."/>
            <person name="Chew F.T."/>
            <person name="Hui J.H."/>
            <person name="Leung T.F."/>
            <person name="Tungtrongchitr A."/>
            <person name="Zhong N."/>
            <person name="Liu Z."/>
            <person name="Tsui S.K."/>
        </authorList>
    </citation>
    <scope>NUCLEOTIDE SEQUENCE [LARGE SCALE GENOMIC DNA]</scope>
    <source>
        <strain evidence="1">Derp</strain>
    </source>
</reference>
<proteinExistence type="predicted"/>
<comment type="caution">
    <text evidence="1">The sequence shown here is derived from an EMBL/GenBank/DDBJ whole genome shotgun (WGS) entry which is preliminary data.</text>
</comment>
<dbReference type="EMBL" id="NJHN03000029">
    <property type="protein sequence ID" value="KAH9424126.1"/>
    <property type="molecule type" value="Genomic_DNA"/>
</dbReference>
<accession>A0ABQ8JND9</accession>
<reference evidence="1 2" key="1">
    <citation type="journal article" date="2018" name="J. Allergy Clin. Immunol.">
        <title>High-quality assembly of Dermatophagoides pteronyssinus genome and transcriptome reveals a wide range of novel allergens.</title>
        <authorList>
            <person name="Liu X.Y."/>
            <person name="Yang K.Y."/>
            <person name="Wang M.Q."/>
            <person name="Kwok J.S."/>
            <person name="Zeng X."/>
            <person name="Yang Z."/>
            <person name="Xiao X.J."/>
            <person name="Lau C.P."/>
            <person name="Li Y."/>
            <person name="Huang Z.M."/>
            <person name="Ba J.G."/>
            <person name="Yim A.K."/>
            <person name="Ouyang C.Y."/>
            <person name="Ngai S.M."/>
            <person name="Chan T.F."/>
            <person name="Leung E.L."/>
            <person name="Liu L."/>
            <person name="Liu Z.G."/>
            <person name="Tsui S.K."/>
        </authorList>
    </citation>
    <scope>NUCLEOTIDE SEQUENCE [LARGE SCALE GENOMIC DNA]</scope>
    <source>
        <strain evidence="1">Derp</strain>
    </source>
</reference>
<protein>
    <submittedName>
        <fullName evidence="1">Uncharacterized protein</fullName>
    </submittedName>
</protein>